<dbReference type="Gene3D" id="1.10.260.40">
    <property type="entry name" value="lambda repressor-like DNA-binding domains"/>
    <property type="match status" value="1"/>
</dbReference>
<dbReference type="RefSeq" id="WP_143131212.1">
    <property type="nucleotide sequence ID" value="NZ_FZOT01000005.1"/>
</dbReference>
<name>A0A239GUA3_9BURK</name>
<dbReference type="InterPro" id="IPR010982">
    <property type="entry name" value="Lambda_DNA-bd_dom_sf"/>
</dbReference>
<evidence type="ECO:0000313" key="2">
    <source>
        <dbReference type="EMBL" id="SNS72789.1"/>
    </source>
</evidence>
<evidence type="ECO:0000313" key="3">
    <source>
        <dbReference type="Proteomes" id="UP000198284"/>
    </source>
</evidence>
<dbReference type="OrthoDB" id="8777708at2"/>
<sequence>MQATTHTYNPAPLLDMLRSTLNAPNDAVLARMLGLSPAAISKIRNQHVPVSSAVLLQVHEITGISIRELRNLIGDTSTNLWESQRAWIRPAGRTVGSLATR</sequence>
<organism evidence="2 3">
    <name type="scientific">Noviherbaspirillum humi</name>
    <dbReference type="NCBI Taxonomy" id="1688639"/>
    <lineage>
        <taxon>Bacteria</taxon>
        <taxon>Pseudomonadati</taxon>
        <taxon>Pseudomonadota</taxon>
        <taxon>Betaproteobacteria</taxon>
        <taxon>Burkholderiales</taxon>
        <taxon>Oxalobacteraceae</taxon>
        <taxon>Noviherbaspirillum</taxon>
    </lineage>
</organism>
<accession>A0A239GUA3</accession>
<proteinExistence type="predicted"/>
<dbReference type="AlphaFoldDB" id="A0A239GUA3"/>
<dbReference type="SUPFAM" id="SSF47413">
    <property type="entry name" value="lambda repressor-like DNA-binding domains"/>
    <property type="match status" value="1"/>
</dbReference>
<keyword evidence="3" id="KW-1185">Reference proteome</keyword>
<dbReference type="PROSITE" id="PS50943">
    <property type="entry name" value="HTH_CROC1"/>
    <property type="match status" value="1"/>
</dbReference>
<dbReference type="Proteomes" id="UP000198284">
    <property type="component" value="Unassembled WGS sequence"/>
</dbReference>
<dbReference type="EMBL" id="FZOT01000005">
    <property type="protein sequence ID" value="SNS72789.1"/>
    <property type="molecule type" value="Genomic_DNA"/>
</dbReference>
<dbReference type="GO" id="GO:0003677">
    <property type="term" value="F:DNA binding"/>
    <property type="evidence" value="ECO:0007669"/>
    <property type="project" value="InterPro"/>
</dbReference>
<evidence type="ECO:0000259" key="1">
    <source>
        <dbReference type="PROSITE" id="PS50943"/>
    </source>
</evidence>
<dbReference type="InterPro" id="IPR001387">
    <property type="entry name" value="Cro/C1-type_HTH"/>
</dbReference>
<feature type="domain" description="HTH cro/C1-type" evidence="1">
    <location>
        <begin position="29"/>
        <end position="69"/>
    </location>
</feature>
<dbReference type="CDD" id="cd00093">
    <property type="entry name" value="HTH_XRE"/>
    <property type="match status" value="1"/>
</dbReference>
<reference evidence="2 3" key="1">
    <citation type="submission" date="2017-06" db="EMBL/GenBank/DDBJ databases">
        <authorList>
            <person name="Kim H.J."/>
            <person name="Triplett B.A."/>
        </authorList>
    </citation>
    <scope>NUCLEOTIDE SEQUENCE [LARGE SCALE GENOMIC DNA]</scope>
    <source>
        <strain evidence="2 3">U15</strain>
    </source>
</reference>
<gene>
    <name evidence="2" type="ORF">SAMN06265795_105200</name>
</gene>
<protein>
    <recommendedName>
        <fullName evidence="1">HTH cro/C1-type domain-containing protein</fullName>
    </recommendedName>
</protein>